<organism evidence="2 3">
    <name type="scientific">Tessaracoccus bendigoensis DSM 12906</name>
    <dbReference type="NCBI Taxonomy" id="1123357"/>
    <lineage>
        <taxon>Bacteria</taxon>
        <taxon>Bacillati</taxon>
        <taxon>Actinomycetota</taxon>
        <taxon>Actinomycetes</taxon>
        <taxon>Propionibacteriales</taxon>
        <taxon>Propionibacteriaceae</taxon>
        <taxon>Tessaracoccus</taxon>
    </lineage>
</organism>
<dbReference type="InterPro" id="IPR002477">
    <property type="entry name" value="Peptidoglycan-bd-like"/>
</dbReference>
<keyword evidence="3" id="KW-1185">Reference proteome</keyword>
<proteinExistence type="predicted"/>
<dbReference type="InterPro" id="IPR036366">
    <property type="entry name" value="PGBDSf"/>
</dbReference>
<dbReference type="Gene3D" id="1.10.101.10">
    <property type="entry name" value="PGBD-like superfamily/PGBD"/>
    <property type="match status" value="1"/>
</dbReference>
<dbReference type="EMBL" id="FQZG01000032">
    <property type="protein sequence ID" value="SHJ21094.1"/>
    <property type="molecule type" value="Genomic_DNA"/>
</dbReference>
<dbReference type="STRING" id="1123357.SAMN02745244_01976"/>
<dbReference type="InterPro" id="IPR036365">
    <property type="entry name" value="PGBD-like_sf"/>
</dbReference>
<reference evidence="2 3" key="1">
    <citation type="submission" date="2016-11" db="EMBL/GenBank/DDBJ databases">
        <authorList>
            <person name="Jaros S."/>
            <person name="Januszkiewicz K."/>
            <person name="Wedrychowicz H."/>
        </authorList>
    </citation>
    <scope>NUCLEOTIDE SEQUENCE [LARGE SCALE GENOMIC DNA]</scope>
    <source>
        <strain evidence="2 3">DSM 12906</strain>
    </source>
</reference>
<name>A0A1M6HG43_9ACTN</name>
<dbReference type="AlphaFoldDB" id="A0A1M6HG43"/>
<gene>
    <name evidence="2" type="ORF">SAMN02745244_01976</name>
</gene>
<sequence>MSAGGRSRVVVAVLALGAPLLVGVVLAVWALADSPLQSATRPQPLIGTVELAERRDVELTSVTLIPAEPYPVVSQSTGTVTALSITSGEAIGSGATALAVDGRPVVAYVSAAPLYRDIVEGLEGDDVAAAQRLLADLGHLDAVDGRAGSPTTAAIRAFNAAQGYGEDNGVLAVGSLLWVPEGSAAPQSVTIRVGQLVAPQTELYMTASGEDRIEVGAPEADVDRLLTVGSVTATLGSGQTTLTDPADIEAIKTVLGGETTAGAALESITPRTVGTVPASAVVVGTDGVACFFTDLQGPGTRIDAAAGSFGLVDVDADLIGTPVLINPRTTREDLACDS</sequence>
<dbReference type="SUPFAM" id="SSF47090">
    <property type="entry name" value="PGBD-like"/>
    <property type="match status" value="1"/>
</dbReference>
<dbReference type="Pfam" id="PF01471">
    <property type="entry name" value="PG_binding_1"/>
    <property type="match status" value="1"/>
</dbReference>
<evidence type="ECO:0000313" key="3">
    <source>
        <dbReference type="Proteomes" id="UP000184512"/>
    </source>
</evidence>
<accession>A0A1M6HG43</accession>
<evidence type="ECO:0000313" key="2">
    <source>
        <dbReference type="EMBL" id="SHJ21094.1"/>
    </source>
</evidence>
<evidence type="ECO:0000259" key="1">
    <source>
        <dbReference type="Pfam" id="PF01471"/>
    </source>
</evidence>
<protein>
    <submittedName>
        <fullName evidence="2">Putative peptidoglycan binding domain-containing protein</fullName>
    </submittedName>
</protein>
<feature type="domain" description="Peptidoglycan binding-like" evidence="1">
    <location>
        <begin position="124"/>
        <end position="165"/>
    </location>
</feature>
<dbReference type="Proteomes" id="UP000184512">
    <property type="component" value="Unassembled WGS sequence"/>
</dbReference>
<dbReference type="OrthoDB" id="3238883at2"/>